<accession>A0A2T1DP35</accession>
<dbReference type="Proteomes" id="UP000238634">
    <property type="component" value="Unassembled WGS sequence"/>
</dbReference>
<keyword evidence="3" id="KW-1185">Reference proteome</keyword>
<evidence type="ECO:0000313" key="2">
    <source>
        <dbReference type="EMBL" id="PSB22222.1"/>
    </source>
</evidence>
<dbReference type="AlphaFoldDB" id="A0A2T1DP35"/>
<feature type="transmembrane region" description="Helical" evidence="1">
    <location>
        <begin position="12"/>
        <end position="36"/>
    </location>
</feature>
<keyword evidence="1" id="KW-1133">Transmembrane helix</keyword>
<feature type="transmembrane region" description="Helical" evidence="1">
    <location>
        <begin position="117"/>
        <end position="140"/>
    </location>
</feature>
<name>A0A2T1DP35_9CYAN</name>
<organism evidence="2 3">
    <name type="scientific">Phormidesmis priestleyi ULC007</name>
    <dbReference type="NCBI Taxonomy" id="1920490"/>
    <lineage>
        <taxon>Bacteria</taxon>
        <taxon>Bacillati</taxon>
        <taxon>Cyanobacteriota</taxon>
        <taxon>Cyanophyceae</taxon>
        <taxon>Leptolyngbyales</taxon>
        <taxon>Leptolyngbyaceae</taxon>
        <taxon>Phormidesmis</taxon>
    </lineage>
</organism>
<dbReference type="STRING" id="1920490.GCA_001895925_00975"/>
<keyword evidence="1" id="KW-0472">Membrane</keyword>
<comment type="caution">
    <text evidence="2">The sequence shown here is derived from an EMBL/GenBank/DDBJ whole genome shotgun (WGS) entry which is preliminary data.</text>
</comment>
<dbReference type="Pfam" id="PF13301">
    <property type="entry name" value="DUF4079"/>
    <property type="match status" value="1"/>
</dbReference>
<feature type="transmembrane region" description="Helical" evidence="1">
    <location>
        <begin position="85"/>
        <end position="105"/>
    </location>
</feature>
<evidence type="ECO:0000313" key="3">
    <source>
        <dbReference type="Proteomes" id="UP000238634"/>
    </source>
</evidence>
<gene>
    <name evidence="2" type="ORF">C7B65_02140</name>
</gene>
<keyword evidence="1" id="KW-0812">Transmembrane</keyword>
<reference evidence="2 3" key="1">
    <citation type="submission" date="2018-02" db="EMBL/GenBank/DDBJ databases">
        <authorList>
            <person name="Cohen D.B."/>
            <person name="Kent A.D."/>
        </authorList>
    </citation>
    <scope>NUCLEOTIDE SEQUENCE [LARGE SCALE GENOMIC DNA]</scope>
    <source>
        <strain evidence="2 3">ULC007</strain>
    </source>
</reference>
<sequence length="144" mass="15689">MDLPSFIWLWKIAAWSMGFAIATYLLQTVTGIGMFAGRTQAGSRPDWLRPLHFWSGVVMALLVLLLLAIGIVGTLGHYGSLAHSAHLPIGIGVVELVMLSAWSAVQISPDRPWARPLHIAVNVLLCVAFVLVSLTGWSVVQKYL</sequence>
<dbReference type="InterPro" id="IPR025067">
    <property type="entry name" value="DUF4079"/>
</dbReference>
<dbReference type="EMBL" id="PVWG01000001">
    <property type="protein sequence ID" value="PSB22222.1"/>
    <property type="molecule type" value="Genomic_DNA"/>
</dbReference>
<dbReference type="OrthoDB" id="465212at2"/>
<feature type="transmembrane region" description="Helical" evidence="1">
    <location>
        <begin position="57"/>
        <end position="79"/>
    </location>
</feature>
<reference evidence="2 3" key="2">
    <citation type="submission" date="2018-03" db="EMBL/GenBank/DDBJ databases">
        <title>The ancient ancestry and fast evolution of plastids.</title>
        <authorList>
            <person name="Moore K.R."/>
            <person name="Magnabosco C."/>
            <person name="Momper L."/>
            <person name="Gold D.A."/>
            <person name="Bosak T."/>
            <person name="Fournier G.P."/>
        </authorList>
    </citation>
    <scope>NUCLEOTIDE SEQUENCE [LARGE SCALE GENOMIC DNA]</scope>
    <source>
        <strain evidence="2 3">ULC007</strain>
    </source>
</reference>
<dbReference type="RefSeq" id="WP_073069243.1">
    <property type="nucleotide sequence ID" value="NZ_MPPI01000001.1"/>
</dbReference>
<evidence type="ECO:0000256" key="1">
    <source>
        <dbReference type="SAM" id="Phobius"/>
    </source>
</evidence>
<protein>
    <submittedName>
        <fullName evidence="2">DUF4079 domain-containing protein</fullName>
    </submittedName>
</protein>
<proteinExistence type="predicted"/>